<feature type="binding site" evidence="6">
    <location>
        <position position="320"/>
    </location>
    <ligand>
        <name>substrate</name>
    </ligand>
</feature>
<evidence type="ECO:0000256" key="5">
    <source>
        <dbReference type="PIRSR" id="PIRSR634603-1"/>
    </source>
</evidence>
<dbReference type="EMBL" id="QOQW01000006">
    <property type="protein sequence ID" value="RCK80457.1"/>
    <property type="molecule type" value="Genomic_DNA"/>
</dbReference>
<feature type="binding site" evidence="6">
    <location>
        <position position="135"/>
    </location>
    <ligand>
        <name>substrate</name>
    </ligand>
</feature>
<evidence type="ECO:0000256" key="2">
    <source>
        <dbReference type="ARBA" id="ARBA00022723"/>
    </source>
</evidence>
<dbReference type="Proteomes" id="UP000252355">
    <property type="component" value="Unassembled WGS sequence"/>
</dbReference>
<dbReference type="SUPFAM" id="SSF51604">
    <property type="entry name" value="Enolase C-terminal domain-like"/>
    <property type="match status" value="1"/>
</dbReference>
<proteinExistence type="inferred from homology"/>
<dbReference type="FunFam" id="3.30.390.10:FF:000009">
    <property type="entry name" value="Hydrophobic dipeptide epimerase"/>
    <property type="match status" value="1"/>
</dbReference>
<dbReference type="Gene3D" id="3.20.20.120">
    <property type="entry name" value="Enolase-like C-terminal domain"/>
    <property type="match status" value="1"/>
</dbReference>
<evidence type="ECO:0000256" key="1">
    <source>
        <dbReference type="ARBA" id="ARBA00008031"/>
    </source>
</evidence>
<keyword evidence="2 7" id="KW-0479">Metal-binding</keyword>
<feature type="binding site" evidence="7">
    <location>
        <position position="218"/>
    </location>
    <ligand>
        <name>Mg(2+)</name>
        <dbReference type="ChEBI" id="CHEBI:18420"/>
    </ligand>
</feature>
<gene>
    <name evidence="10" type="ORF">OZSIB_3203</name>
</gene>
<keyword evidence="3 7" id="KW-0460">Magnesium</keyword>
<accession>A0A367ZRH1</accession>
<organism evidence="10 11">
    <name type="scientific">Candidatus Ozemobacter sibiricus</name>
    <dbReference type="NCBI Taxonomy" id="2268124"/>
    <lineage>
        <taxon>Bacteria</taxon>
        <taxon>Candidatus Ozemobacteria</taxon>
        <taxon>Candidatus Ozemobacterales</taxon>
        <taxon>Candidatus Ozemobacteraceae</taxon>
        <taxon>Candidatus Ozemobacter</taxon>
    </lineage>
</organism>
<dbReference type="InterPro" id="IPR029017">
    <property type="entry name" value="Enolase-like_N"/>
</dbReference>
<dbReference type="GO" id="GO:0009063">
    <property type="term" value="P:amino acid catabolic process"/>
    <property type="evidence" value="ECO:0007669"/>
    <property type="project" value="InterPro"/>
</dbReference>
<dbReference type="InterPro" id="IPR036849">
    <property type="entry name" value="Enolase-like_C_sf"/>
</dbReference>
<evidence type="ECO:0000259" key="9">
    <source>
        <dbReference type="SMART" id="SM00922"/>
    </source>
</evidence>
<dbReference type="EC" id="5.1.1.-" evidence="8"/>
<comment type="caution">
    <text evidence="10">The sequence shown here is derived from an EMBL/GenBank/DDBJ whole genome shotgun (WGS) entry which is preliminary data.</text>
</comment>
<dbReference type="InterPro" id="IPR013342">
    <property type="entry name" value="Mandelate_racemase_C"/>
</dbReference>
<dbReference type="AlphaFoldDB" id="A0A367ZRH1"/>
<dbReference type="InterPro" id="IPR034603">
    <property type="entry name" value="Dipeptide_epimerase"/>
</dbReference>
<dbReference type="GO" id="GO:0016855">
    <property type="term" value="F:racemase and epimerase activity, acting on amino acids and derivatives"/>
    <property type="evidence" value="ECO:0007669"/>
    <property type="project" value="UniProtKB-UniRule"/>
</dbReference>
<evidence type="ECO:0000256" key="4">
    <source>
        <dbReference type="ARBA" id="ARBA00023235"/>
    </source>
</evidence>
<dbReference type="Pfam" id="PF13378">
    <property type="entry name" value="MR_MLE_C"/>
    <property type="match status" value="1"/>
</dbReference>
<name>A0A367ZRH1_9BACT</name>
<evidence type="ECO:0000256" key="8">
    <source>
        <dbReference type="RuleBase" id="RU366006"/>
    </source>
</evidence>
<dbReference type="PROSITE" id="PS00908">
    <property type="entry name" value="MR_MLE_1"/>
    <property type="match status" value="1"/>
</dbReference>
<feature type="active site" description="Proton acceptor; specific for (R)-substrate epimerization" evidence="5">
    <location>
        <position position="162"/>
    </location>
</feature>
<dbReference type="InterPro" id="IPR029065">
    <property type="entry name" value="Enolase_C-like"/>
</dbReference>
<dbReference type="SMART" id="SM00922">
    <property type="entry name" value="MR_MLE"/>
    <property type="match status" value="1"/>
</dbReference>
<dbReference type="PANTHER" id="PTHR48073:SF2">
    <property type="entry name" value="O-SUCCINYLBENZOATE SYNTHASE"/>
    <property type="match status" value="1"/>
</dbReference>
<evidence type="ECO:0000313" key="10">
    <source>
        <dbReference type="EMBL" id="RCK80457.1"/>
    </source>
</evidence>
<feature type="binding site" evidence="6">
    <location>
        <position position="297"/>
    </location>
    <ligand>
        <name>substrate</name>
    </ligand>
</feature>
<keyword evidence="4 8" id="KW-0413">Isomerase</keyword>
<feature type="binding site" evidence="6">
    <location>
        <position position="24"/>
    </location>
    <ligand>
        <name>substrate</name>
    </ligand>
</feature>
<dbReference type="Pfam" id="PF02746">
    <property type="entry name" value="MR_MLE_N"/>
    <property type="match status" value="1"/>
</dbReference>
<feature type="active site" description="Proton acceptor; specific for (S)-substrate epimerization" evidence="5">
    <location>
        <position position="267"/>
    </location>
</feature>
<dbReference type="SFLD" id="SFLDF00009">
    <property type="entry name" value="o-succinylbenzoate_synthase"/>
    <property type="match status" value="1"/>
</dbReference>
<dbReference type="InterPro" id="IPR013341">
    <property type="entry name" value="Mandelate_racemase_N_dom"/>
</dbReference>
<dbReference type="SUPFAM" id="SSF54826">
    <property type="entry name" value="Enolase N-terminal domain-like"/>
    <property type="match status" value="1"/>
</dbReference>
<dbReference type="GO" id="GO:0046872">
    <property type="term" value="F:metal ion binding"/>
    <property type="evidence" value="ECO:0007669"/>
    <property type="project" value="UniProtKB-KW"/>
</dbReference>
<comment type="cofactor">
    <cofactor evidence="7 8">
        <name>Mg(2+)</name>
        <dbReference type="ChEBI" id="CHEBI:18420"/>
    </cofactor>
    <text evidence="7 8">Binds 1 Mg(2+) ion per subunit.</text>
</comment>
<dbReference type="PANTHER" id="PTHR48073">
    <property type="entry name" value="O-SUCCINYLBENZOATE SYNTHASE-RELATED"/>
    <property type="match status" value="1"/>
</dbReference>
<feature type="binding site" evidence="7">
    <location>
        <position position="190"/>
    </location>
    <ligand>
        <name>Mg(2+)</name>
        <dbReference type="ChEBI" id="CHEBI:18420"/>
    </ligand>
</feature>
<feature type="binding site" evidence="6">
    <location>
        <position position="295"/>
    </location>
    <ligand>
        <name>substrate</name>
    </ligand>
</feature>
<feature type="binding site" evidence="6">
    <location>
        <position position="160"/>
    </location>
    <ligand>
        <name>substrate</name>
    </ligand>
</feature>
<dbReference type="InterPro" id="IPR018110">
    <property type="entry name" value="Mandel_Rmase/mucon_lact_enz_CS"/>
</dbReference>
<dbReference type="CDD" id="cd03319">
    <property type="entry name" value="L-Ala-DL-Glu_epimerase"/>
    <property type="match status" value="1"/>
</dbReference>
<evidence type="ECO:0000256" key="6">
    <source>
        <dbReference type="PIRSR" id="PIRSR634603-2"/>
    </source>
</evidence>
<dbReference type="Gene3D" id="3.30.390.10">
    <property type="entry name" value="Enolase-like, N-terminal domain"/>
    <property type="match status" value="1"/>
</dbReference>
<comment type="similarity">
    <text evidence="1 8">Belongs to the mandelate racemase/muconate lactonizing enzyme family.</text>
</comment>
<protein>
    <recommendedName>
        <fullName evidence="8">Dipeptide epimerase</fullName>
        <ecNumber evidence="8">5.1.1.-</ecNumber>
    </recommendedName>
</protein>
<reference evidence="10 11" key="1">
    <citation type="submission" date="2018-05" db="EMBL/GenBank/DDBJ databases">
        <title>A metagenomic window into the 2 km-deep terrestrial subsurface aquifer revealed taxonomically and functionally diverse microbial community comprising novel uncultured bacterial lineages.</title>
        <authorList>
            <person name="Kadnikov V.V."/>
            <person name="Mardanov A.V."/>
            <person name="Beletsky A.V."/>
            <person name="Banks D."/>
            <person name="Pimenov N.V."/>
            <person name="Frank Y.A."/>
            <person name="Karnachuk O.V."/>
            <person name="Ravin N.V."/>
        </authorList>
    </citation>
    <scope>NUCLEOTIDE SEQUENCE [LARGE SCALE GENOMIC DNA]</scope>
    <source>
        <strain evidence="10">BY5</strain>
    </source>
</reference>
<evidence type="ECO:0000313" key="11">
    <source>
        <dbReference type="Proteomes" id="UP000252355"/>
    </source>
</evidence>
<sequence length="362" mass="38607">MIVTGIRTGIVSIPLRKPFKTALRTLEHLRSVIVAIDTDTGAIGWGEAPPTGAVTGDSLGGIRGAIHEFIAPRLKGCDVNRLDETLDVLDGACVRNTSAKAAVDIALHDLFGKLHGVPLHRLFGGRRPRIESDLTISVNSPEEMARDAREAVGRGFRILKSKVGKDPALDIARIRAVREAVGPDVVLRLDANQGWMPREAIAIMRTLEEAKLGIELVEQPVAAHDLEGLREVRRAIATPVMADESVFSGLDAERLIALGAADFLNIKLMKSGGLRGALRICALAELHGLPCFMGCMMESRLAVTAAAHLACGRGIITRYDLDSPMLCAADPVRGGVTIDGPWLTVPEAPGLGIEGIDGVAWD</sequence>
<feature type="domain" description="Mandelate racemase/muconate lactonizing enzyme C-terminal" evidence="9">
    <location>
        <begin position="141"/>
        <end position="239"/>
    </location>
</feature>
<evidence type="ECO:0000256" key="3">
    <source>
        <dbReference type="ARBA" id="ARBA00022842"/>
    </source>
</evidence>
<feature type="binding site" evidence="6">
    <location>
        <position position="322"/>
    </location>
    <ligand>
        <name>substrate</name>
    </ligand>
</feature>
<evidence type="ECO:0000256" key="7">
    <source>
        <dbReference type="PIRSR" id="PIRSR634603-3"/>
    </source>
</evidence>
<dbReference type="SFLD" id="SFLDG00180">
    <property type="entry name" value="muconate_cycloisomerase"/>
    <property type="match status" value="1"/>
</dbReference>
<dbReference type="SFLD" id="SFLDS00001">
    <property type="entry name" value="Enolase"/>
    <property type="match status" value="1"/>
</dbReference>
<feature type="binding site" evidence="7">
    <location>
        <position position="243"/>
    </location>
    <ligand>
        <name>Mg(2+)</name>
        <dbReference type="ChEBI" id="CHEBI:18420"/>
    </ligand>
</feature>